<protein>
    <submittedName>
        <fullName evidence="5">Levansucrase</fullName>
    </submittedName>
</protein>
<reference evidence="5 6" key="1">
    <citation type="journal article" date="2015" name="G3 (Bethesda)">
        <title>Insights into Ongoing Evolution of the Hexachlorocyclohexane Catabolic Pathway from Comparative Genomics of Ten Sphingomonadaceae Strains.</title>
        <authorList>
            <person name="Pearce S.L."/>
            <person name="Oakeshott J.G."/>
            <person name="Pandey G."/>
        </authorList>
    </citation>
    <scope>NUCLEOTIDE SEQUENCE [LARGE SCALE GENOMIC DNA]</scope>
    <source>
        <strain evidence="5 6">LL02</strain>
    </source>
</reference>
<sequence length="385" mass="42123">MPLPDAFTDCPVTLKWTAQDLGELAAQPLPHPPVLVAGDIRRVAEDLDVWDAWPLACGRGMPVRWRGGELWFALAAPAFDDPEARHGAARIHHFHRIDGRFIHLGATFPDGFTPGSREWSGSAHYGGGDVTLYFTSAGTRGEAELTFQQRLFAATTRLVDEGQDGAVFEAWTHPVELAVPVDLIYMSRHDATGRVGEIKAFRDPATWRTQQGDEYLLFTASSARHLGRYNGVIGCARRAAGGTGKFENLPPLIDASGINNELERPHVVAYGGRLYLFWSTQAKVFAPGIAAPTGLYGAVADRIEGPWQLLNGHGLVFANPAAEPFQAYSWWVLPDLSVTSFVDYWGMDDAEAEQKPAGRTHFGGTFAPFLQLRLDGTRATLKSGR</sequence>
<dbReference type="GO" id="GO:0050053">
    <property type="term" value="F:levansucrase activity"/>
    <property type="evidence" value="ECO:0007669"/>
    <property type="project" value="InterPro"/>
</dbReference>
<dbReference type="OrthoDB" id="3359526at2"/>
<feature type="binding site" evidence="2">
    <location>
        <position position="50"/>
    </location>
    <ligand>
        <name>substrate</name>
    </ligand>
</feature>
<feature type="binding site" evidence="2">
    <location>
        <position position="120"/>
    </location>
    <ligand>
        <name>substrate</name>
    </ligand>
</feature>
<evidence type="ECO:0000313" key="5">
    <source>
        <dbReference type="EMBL" id="KMS55012.1"/>
    </source>
</evidence>
<comment type="caution">
    <text evidence="5">The sequence shown here is derived from an EMBL/GenBank/DDBJ whole genome shotgun (WGS) entry which is preliminary data.</text>
</comment>
<accession>A0A0J7XTP9</accession>
<comment type="similarity">
    <text evidence="1 4">Belongs to the glycosyl hydrolase 68 family.</text>
</comment>
<dbReference type="PATRIC" id="fig|1114963.3.peg.2487"/>
<dbReference type="Proteomes" id="UP000052268">
    <property type="component" value="Unassembled WGS sequence"/>
</dbReference>
<dbReference type="AlphaFoldDB" id="A0A0J7XTP9"/>
<evidence type="ECO:0000256" key="1">
    <source>
        <dbReference type="ARBA" id="ARBA00006775"/>
    </source>
</evidence>
<name>A0A0J7XTP9_9SPHN</name>
<feature type="site" description="Transition state stabilizer" evidence="3">
    <location>
        <position position="203"/>
    </location>
</feature>
<proteinExistence type="inferred from homology"/>
<evidence type="ECO:0000256" key="2">
    <source>
        <dbReference type="PIRSR" id="PIRSR603469-2"/>
    </source>
</evidence>
<organism evidence="5 6">
    <name type="scientific">Novosphingobium barchaimii LL02</name>
    <dbReference type="NCBI Taxonomy" id="1114963"/>
    <lineage>
        <taxon>Bacteria</taxon>
        <taxon>Pseudomonadati</taxon>
        <taxon>Pseudomonadota</taxon>
        <taxon>Alphaproteobacteria</taxon>
        <taxon>Sphingomonadales</taxon>
        <taxon>Sphingomonadaceae</taxon>
        <taxon>Novosphingobium</taxon>
    </lineage>
</organism>
<evidence type="ECO:0000256" key="3">
    <source>
        <dbReference type="PIRSR" id="PIRSR603469-4"/>
    </source>
</evidence>
<dbReference type="InterPro" id="IPR003469">
    <property type="entry name" value="Glyco_hydro_68"/>
</dbReference>
<evidence type="ECO:0000313" key="6">
    <source>
        <dbReference type="Proteomes" id="UP000052268"/>
    </source>
</evidence>
<dbReference type="RefSeq" id="WP_082699756.1">
    <property type="nucleotide sequence ID" value="NZ_KQ130454.1"/>
</dbReference>
<dbReference type="GO" id="GO:0009758">
    <property type="term" value="P:carbohydrate utilization"/>
    <property type="evidence" value="ECO:0007669"/>
    <property type="project" value="InterPro"/>
</dbReference>
<keyword evidence="6" id="KW-1185">Reference proteome</keyword>
<dbReference type="SUPFAM" id="SSF75005">
    <property type="entry name" value="Arabinanase/levansucrase/invertase"/>
    <property type="match status" value="1"/>
</dbReference>
<evidence type="ECO:0000256" key="4">
    <source>
        <dbReference type="RuleBase" id="RU361220"/>
    </source>
</evidence>
<gene>
    <name evidence="5" type="ORF">V474_18255</name>
</gene>
<dbReference type="CDD" id="cd08997">
    <property type="entry name" value="GH68"/>
    <property type="match status" value="1"/>
</dbReference>
<feature type="binding site" evidence="2">
    <location>
        <begin position="202"/>
        <end position="203"/>
    </location>
    <ligand>
        <name>substrate</name>
    </ligand>
</feature>
<dbReference type="Pfam" id="PF02435">
    <property type="entry name" value="Glyco_hydro_68"/>
    <property type="match status" value="2"/>
</dbReference>
<dbReference type="InterPro" id="IPR023296">
    <property type="entry name" value="Glyco_hydro_beta-prop_sf"/>
</dbReference>
<dbReference type="Gene3D" id="2.115.10.20">
    <property type="entry name" value="Glycosyl hydrolase domain, family 43"/>
    <property type="match status" value="1"/>
</dbReference>
<dbReference type="EMBL" id="JACU01000005">
    <property type="protein sequence ID" value="KMS55012.1"/>
    <property type="molecule type" value="Genomic_DNA"/>
</dbReference>